<name>A0ABX0E763_9ACTN</name>
<evidence type="ECO:0000259" key="3">
    <source>
        <dbReference type="Pfam" id="PF00144"/>
    </source>
</evidence>
<feature type="signal peptide" evidence="2">
    <location>
        <begin position="1"/>
        <end position="23"/>
    </location>
</feature>
<dbReference type="RefSeq" id="WP_165345359.1">
    <property type="nucleotide sequence ID" value="NZ_JAAKZX010000307.1"/>
</dbReference>
<dbReference type="InterPro" id="IPR050491">
    <property type="entry name" value="AmpC-like"/>
</dbReference>
<protein>
    <submittedName>
        <fullName evidence="4">Beta-lactamase family protein</fullName>
    </submittedName>
</protein>
<evidence type="ECO:0000313" key="4">
    <source>
        <dbReference type="EMBL" id="NGO48894.1"/>
    </source>
</evidence>
<feature type="domain" description="Beta-lactamase-related" evidence="3">
    <location>
        <begin position="63"/>
        <end position="386"/>
    </location>
</feature>
<gene>
    <name evidence="4" type="ORF">G6048_44735</name>
</gene>
<evidence type="ECO:0000256" key="1">
    <source>
        <dbReference type="SAM" id="MobiDB-lite"/>
    </source>
</evidence>
<comment type="caution">
    <text evidence="4">The sequence shown here is derived from an EMBL/GenBank/DDBJ whole genome shotgun (WGS) entry which is preliminary data.</text>
</comment>
<keyword evidence="2" id="KW-0732">Signal</keyword>
<accession>A0ABX0E763</accession>
<reference evidence="4 5" key="1">
    <citation type="submission" date="2020-02" db="EMBL/GenBank/DDBJ databases">
        <title>Whole-genome analyses of novel actinobacteria.</title>
        <authorList>
            <person name="Sahin N."/>
            <person name="Tokatli A."/>
        </authorList>
    </citation>
    <scope>NUCLEOTIDE SEQUENCE [LARGE SCALE GENOMIC DNA]</scope>
    <source>
        <strain evidence="4 5">YC419</strain>
    </source>
</reference>
<dbReference type="PANTHER" id="PTHR46825">
    <property type="entry name" value="D-ALANYL-D-ALANINE-CARBOXYPEPTIDASE/ENDOPEPTIDASE AMPH"/>
    <property type="match status" value="1"/>
</dbReference>
<proteinExistence type="predicted"/>
<sequence length="399" mass="42527">MIKHKRTTGGLLTLAVAVGVAVGAPTDNDARQQNAAATVAAAQSTNTAEHARLRELLHRLTTVDGAPGALAEVRDRRGSTVLTSGVADVKTHAPVRRDSRFRIGSMTKTFVATVMLQLVGERRVVLDAPVDRYLPGVVRGHGNDGRKITVRQLLQHTSGVPDILDHLRPQEILKDPLAHHDTRDLVNIALAHPPTFEPGTGWRYSSTGYLLAGMIIERVTGHPYGEEIRRRIITPLGLRETHVPGDASAIPGPHPRGYVRPGEDAPLRDITAISPSVGGAAGEMISSGGDVNRFLDALVRGELLRPAQLREMTKTRPTGNPDGRAYGLGLESRPLPCGGLYWGHTGDFLGYETAAGATVHGRQATVMVNLGPGASDAQSDDMKAAVQTALCEGRPPASR</sequence>
<dbReference type="SUPFAM" id="SSF56601">
    <property type="entry name" value="beta-lactamase/transpeptidase-like"/>
    <property type="match status" value="1"/>
</dbReference>
<dbReference type="Proteomes" id="UP001518140">
    <property type="component" value="Unassembled WGS sequence"/>
</dbReference>
<dbReference type="Gene3D" id="3.40.710.10">
    <property type="entry name" value="DD-peptidase/beta-lactamase superfamily"/>
    <property type="match status" value="1"/>
</dbReference>
<organism evidence="4 5">
    <name type="scientific">Streptomyces ureilyticus</name>
    <dbReference type="NCBI Taxonomy" id="1775131"/>
    <lineage>
        <taxon>Bacteria</taxon>
        <taxon>Bacillati</taxon>
        <taxon>Actinomycetota</taxon>
        <taxon>Actinomycetes</taxon>
        <taxon>Kitasatosporales</taxon>
        <taxon>Streptomycetaceae</taxon>
        <taxon>Streptomyces</taxon>
    </lineage>
</organism>
<dbReference type="Pfam" id="PF00144">
    <property type="entry name" value="Beta-lactamase"/>
    <property type="match status" value="1"/>
</dbReference>
<dbReference type="EMBL" id="JAAKZX010000307">
    <property type="protein sequence ID" value="NGO48894.1"/>
    <property type="molecule type" value="Genomic_DNA"/>
</dbReference>
<evidence type="ECO:0000313" key="5">
    <source>
        <dbReference type="Proteomes" id="UP001518140"/>
    </source>
</evidence>
<dbReference type="InterPro" id="IPR012338">
    <property type="entry name" value="Beta-lactam/transpept-like"/>
</dbReference>
<dbReference type="PANTHER" id="PTHR46825:SF7">
    <property type="entry name" value="D-ALANYL-D-ALANINE CARBOXYPEPTIDASE"/>
    <property type="match status" value="1"/>
</dbReference>
<evidence type="ECO:0000256" key="2">
    <source>
        <dbReference type="SAM" id="SignalP"/>
    </source>
</evidence>
<feature type="region of interest" description="Disordered" evidence="1">
    <location>
        <begin position="244"/>
        <end position="264"/>
    </location>
</feature>
<feature type="chain" id="PRO_5045499860" evidence="2">
    <location>
        <begin position="24"/>
        <end position="399"/>
    </location>
</feature>
<keyword evidence="5" id="KW-1185">Reference proteome</keyword>
<dbReference type="InterPro" id="IPR001466">
    <property type="entry name" value="Beta-lactam-related"/>
</dbReference>